<protein>
    <recommendedName>
        <fullName evidence="1">DUF7167 domain-containing protein</fullName>
    </recommendedName>
</protein>
<dbReference type="EMBL" id="JXAK01000059">
    <property type="protein sequence ID" value="KIL38483.1"/>
    <property type="molecule type" value="Genomic_DNA"/>
</dbReference>
<feature type="domain" description="DUF7167" evidence="1">
    <location>
        <begin position="16"/>
        <end position="59"/>
    </location>
</feature>
<accession>A0ABR5ACC2</accession>
<dbReference type="InterPro" id="IPR055591">
    <property type="entry name" value="DUF7167"/>
</dbReference>
<gene>
    <name evidence="2" type="ORF">SD70_25920</name>
</gene>
<sequence length="61" mass="7041">MKIRIRLRVHGKEAAADEIRIDDAKLEPLDPDEREAAVEVAVRSWADKAVELEWETEDEPE</sequence>
<comment type="caution">
    <text evidence="2">The sequence shown here is derived from an EMBL/GenBank/DDBJ whole genome shotgun (WGS) entry which is preliminary data.</text>
</comment>
<dbReference type="Proteomes" id="UP000031967">
    <property type="component" value="Unassembled WGS sequence"/>
</dbReference>
<name>A0ABR5ACC2_9BACL</name>
<evidence type="ECO:0000313" key="2">
    <source>
        <dbReference type="EMBL" id="KIL38483.1"/>
    </source>
</evidence>
<organism evidence="2 3">
    <name type="scientific">Gordoniibacillus kamchatkensis</name>
    <dbReference type="NCBI Taxonomy" id="1590651"/>
    <lineage>
        <taxon>Bacteria</taxon>
        <taxon>Bacillati</taxon>
        <taxon>Bacillota</taxon>
        <taxon>Bacilli</taxon>
        <taxon>Bacillales</taxon>
        <taxon>Paenibacillaceae</taxon>
        <taxon>Gordoniibacillus</taxon>
    </lineage>
</organism>
<evidence type="ECO:0000259" key="1">
    <source>
        <dbReference type="Pfam" id="PF23768"/>
    </source>
</evidence>
<proteinExistence type="predicted"/>
<dbReference type="Pfam" id="PF23768">
    <property type="entry name" value="DUF7167"/>
    <property type="match status" value="1"/>
</dbReference>
<keyword evidence="3" id="KW-1185">Reference proteome</keyword>
<reference evidence="2 3" key="1">
    <citation type="submission" date="2014-12" db="EMBL/GenBank/DDBJ databases">
        <title>Draft genome sequence of Paenibacillus kamchatkensis strain B-2647.</title>
        <authorList>
            <person name="Karlyshev A.V."/>
            <person name="Kudryashova E.B."/>
        </authorList>
    </citation>
    <scope>NUCLEOTIDE SEQUENCE [LARGE SCALE GENOMIC DNA]</scope>
    <source>
        <strain evidence="2 3">VKM B-2647</strain>
    </source>
</reference>
<evidence type="ECO:0000313" key="3">
    <source>
        <dbReference type="Proteomes" id="UP000031967"/>
    </source>
</evidence>